<dbReference type="GO" id="GO:0046872">
    <property type="term" value="F:metal ion binding"/>
    <property type="evidence" value="ECO:0007669"/>
    <property type="project" value="UniProtKB-KW"/>
</dbReference>
<dbReference type="SMART" id="SM00986">
    <property type="entry name" value="UDG"/>
    <property type="match status" value="1"/>
</dbReference>
<dbReference type="InterPro" id="IPR036895">
    <property type="entry name" value="Uracil-DNA_glycosylase-like_sf"/>
</dbReference>
<keyword evidence="3" id="KW-0227">DNA damage</keyword>
<evidence type="ECO:0000256" key="4">
    <source>
        <dbReference type="ARBA" id="ARBA00022801"/>
    </source>
</evidence>
<dbReference type="AlphaFoldDB" id="A0A0F9QPC9"/>
<dbReference type="InterPro" id="IPR005122">
    <property type="entry name" value="Uracil-DNA_glycosylase-like"/>
</dbReference>
<dbReference type="EMBL" id="LAZR01004600">
    <property type="protein sequence ID" value="KKN07163.1"/>
    <property type="molecule type" value="Genomic_DNA"/>
</dbReference>
<evidence type="ECO:0000313" key="9">
    <source>
        <dbReference type="EMBL" id="KKN07163.1"/>
    </source>
</evidence>
<dbReference type="PANTHER" id="PTHR33693:SF1">
    <property type="entry name" value="TYPE-4 URACIL-DNA GLYCOSYLASE"/>
    <property type="match status" value="1"/>
</dbReference>
<dbReference type="InterPro" id="IPR051536">
    <property type="entry name" value="UDG_Type-4/5"/>
</dbReference>
<dbReference type="GO" id="GO:0006281">
    <property type="term" value="P:DNA repair"/>
    <property type="evidence" value="ECO:0007669"/>
    <property type="project" value="UniProtKB-KW"/>
</dbReference>
<accession>A0A0F9QPC9</accession>
<sequence length="218" mass="23796">MEKLTFVPPWIPDNPLLAVVGQGPGPVEARRSRPFVGPAGEQMRAWLRVVELDPDEDVMWTNVYPYFRPEAPNYKPTAKEGREGYDRVKEEIGTAPSIACVLLVGGPASHTVFKGNMGQMHGRQGAIGIESAAEEGLPSAQAQGNAPGQPSSVALSVSIPTFACYHPSFYIRQQSFKKRAEIEGQVMDVLARVVEVIKGKAPELELPEPEYVEEVVIT</sequence>
<dbReference type="PANTHER" id="PTHR33693">
    <property type="entry name" value="TYPE-5 URACIL-DNA GLYCOSYLASE"/>
    <property type="match status" value="1"/>
</dbReference>
<evidence type="ECO:0000256" key="5">
    <source>
        <dbReference type="ARBA" id="ARBA00023004"/>
    </source>
</evidence>
<comment type="caution">
    <text evidence="9">The sequence shown here is derived from an EMBL/GenBank/DDBJ whole genome shotgun (WGS) entry which is preliminary data.</text>
</comment>
<reference evidence="9" key="1">
    <citation type="journal article" date="2015" name="Nature">
        <title>Complex archaea that bridge the gap between prokaryotes and eukaryotes.</title>
        <authorList>
            <person name="Spang A."/>
            <person name="Saw J.H."/>
            <person name="Jorgensen S.L."/>
            <person name="Zaremba-Niedzwiedzka K."/>
            <person name="Martijn J."/>
            <person name="Lind A.E."/>
            <person name="van Eijk R."/>
            <person name="Schleper C."/>
            <person name="Guy L."/>
            <person name="Ettema T.J."/>
        </authorList>
    </citation>
    <scope>NUCLEOTIDE SEQUENCE</scope>
</reference>
<evidence type="ECO:0000256" key="1">
    <source>
        <dbReference type="ARBA" id="ARBA00022485"/>
    </source>
</evidence>
<protein>
    <recommendedName>
        <fullName evidence="8">Uracil-DNA glycosylase-like domain-containing protein</fullName>
    </recommendedName>
</protein>
<dbReference type="SMART" id="SM00987">
    <property type="entry name" value="UreE_C"/>
    <property type="match status" value="1"/>
</dbReference>
<evidence type="ECO:0000256" key="3">
    <source>
        <dbReference type="ARBA" id="ARBA00022763"/>
    </source>
</evidence>
<keyword evidence="4" id="KW-0378">Hydrolase</keyword>
<keyword evidence="1" id="KW-0004">4Fe-4S</keyword>
<feature type="domain" description="Uracil-DNA glycosylase-like" evidence="8">
    <location>
        <begin position="8"/>
        <end position="183"/>
    </location>
</feature>
<evidence type="ECO:0000256" key="7">
    <source>
        <dbReference type="ARBA" id="ARBA00023204"/>
    </source>
</evidence>
<evidence type="ECO:0000256" key="6">
    <source>
        <dbReference type="ARBA" id="ARBA00023014"/>
    </source>
</evidence>
<gene>
    <name evidence="9" type="ORF">LCGC14_1069820</name>
</gene>
<keyword evidence="5" id="KW-0408">Iron</keyword>
<dbReference type="GO" id="GO:0051539">
    <property type="term" value="F:4 iron, 4 sulfur cluster binding"/>
    <property type="evidence" value="ECO:0007669"/>
    <property type="project" value="UniProtKB-KW"/>
</dbReference>
<keyword evidence="2" id="KW-0479">Metal-binding</keyword>
<evidence type="ECO:0000256" key="2">
    <source>
        <dbReference type="ARBA" id="ARBA00022723"/>
    </source>
</evidence>
<dbReference type="Gene3D" id="3.40.470.10">
    <property type="entry name" value="Uracil-DNA glycosylase-like domain"/>
    <property type="match status" value="1"/>
</dbReference>
<keyword evidence="6" id="KW-0411">Iron-sulfur</keyword>
<name>A0A0F9QPC9_9ZZZZ</name>
<dbReference type="SUPFAM" id="SSF52141">
    <property type="entry name" value="Uracil-DNA glycosylase-like"/>
    <property type="match status" value="1"/>
</dbReference>
<organism evidence="9">
    <name type="scientific">marine sediment metagenome</name>
    <dbReference type="NCBI Taxonomy" id="412755"/>
    <lineage>
        <taxon>unclassified sequences</taxon>
        <taxon>metagenomes</taxon>
        <taxon>ecological metagenomes</taxon>
    </lineage>
</organism>
<proteinExistence type="predicted"/>
<dbReference type="Pfam" id="PF03167">
    <property type="entry name" value="UDG"/>
    <property type="match status" value="1"/>
</dbReference>
<keyword evidence="7" id="KW-0234">DNA repair</keyword>
<evidence type="ECO:0000259" key="8">
    <source>
        <dbReference type="SMART" id="SM00986"/>
    </source>
</evidence>
<dbReference type="GO" id="GO:0097506">
    <property type="term" value="F:deaminated base DNA N-glycosylase activity"/>
    <property type="evidence" value="ECO:0007669"/>
    <property type="project" value="UniProtKB-ARBA"/>
</dbReference>